<organism evidence="1 2">
    <name type="scientific">Candidatus Protofrankia californiensis</name>
    <dbReference type="NCBI Taxonomy" id="1839754"/>
    <lineage>
        <taxon>Bacteria</taxon>
        <taxon>Bacillati</taxon>
        <taxon>Actinomycetota</taxon>
        <taxon>Actinomycetes</taxon>
        <taxon>Frankiales</taxon>
        <taxon>Frankiaceae</taxon>
        <taxon>Protofrankia</taxon>
    </lineage>
</organism>
<dbReference type="InterPro" id="IPR015943">
    <property type="entry name" value="WD40/YVTN_repeat-like_dom_sf"/>
</dbReference>
<accession>A0A1C3P2R2</accession>
<sequence length="216" mass="23920">MPGFSRPRCVDVDPVRGRIAVGDASGVMWLWETGWAKPRRIASRPRGVEPEEARTAQRCLLSPDGQQVALVSDYMIFLRNLRTGHLIRRTGGRERLEHLIVAASDRPDGHLIALTANTTVVRYDGRGRERSRRRLSPTTSLCLKGAVSRDGSRVAIRLDADRDIPDVAGYVKVFDVESGAEIFSPPASLSARARHTPGCCRSYSPRGGEFPFRSVR</sequence>
<evidence type="ECO:0000313" key="2">
    <source>
        <dbReference type="Proteomes" id="UP000199013"/>
    </source>
</evidence>
<proteinExistence type="predicted"/>
<gene>
    <name evidence="1" type="ORF">FDG2_4008</name>
</gene>
<dbReference type="AlphaFoldDB" id="A0A1C3P2R2"/>
<reference evidence="2" key="1">
    <citation type="submission" date="2016-02" db="EMBL/GenBank/DDBJ databases">
        <authorList>
            <person name="Wibberg D."/>
        </authorList>
    </citation>
    <scope>NUCLEOTIDE SEQUENCE [LARGE SCALE GENOMIC DNA]</scope>
</reference>
<name>A0A1C3P2R2_9ACTN</name>
<evidence type="ECO:0000313" key="1">
    <source>
        <dbReference type="EMBL" id="SBW24093.1"/>
    </source>
</evidence>
<dbReference type="Proteomes" id="UP000199013">
    <property type="component" value="Unassembled WGS sequence"/>
</dbReference>
<keyword evidence="2" id="KW-1185">Reference proteome</keyword>
<dbReference type="EMBL" id="FLUV01001689">
    <property type="protein sequence ID" value="SBW24093.1"/>
    <property type="molecule type" value="Genomic_DNA"/>
</dbReference>
<dbReference type="SUPFAM" id="SSF82171">
    <property type="entry name" value="DPP6 N-terminal domain-like"/>
    <property type="match status" value="1"/>
</dbReference>
<dbReference type="Gene3D" id="2.130.10.10">
    <property type="entry name" value="YVTN repeat-like/Quinoprotein amine dehydrogenase"/>
    <property type="match status" value="1"/>
</dbReference>
<protein>
    <submittedName>
        <fullName evidence="1">Uncharacterized protein</fullName>
    </submittedName>
</protein>